<name>B7PNW3_IXOSC</name>
<dbReference type="Proteomes" id="UP000001555">
    <property type="component" value="Unassembled WGS sequence"/>
</dbReference>
<dbReference type="VEuPathDB" id="VectorBase:ISCW018492"/>
<dbReference type="EnsemblMetazoa" id="ISCW018492-RA">
    <property type="protein sequence ID" value="ISCW018492-PA"/>
    <property type="gene ID" value="ISCW018492"/>
</dbReference>
<reference evidence="2 4" key="1">
    <citation type="submission" date="2008-03" db="EMBL/GenBank/DDBJ databases">
        <title>Annotation of Ixodes scapularis.</title>
        <authorList>
            <consortium name="Ixodes scapularis Genome Project Consortium"/>
            <person name="Caler E."/>
            <person name="Hannick L.I."/>
            <person name="Bidwell S."/>
            <person name="Joardar V."/>
            <person name="Thiagarajan M."/>
            <person name="Amedeo P."/>
            <person name="Galinsky K.J."/>
            <person name="Schobel S."/>
            <person name="Inman J."/>
            <person name="Hostetler J."/>
            <person name="Miller J."/>
            <person name="Hammond M."/>
            <person name="Megy K."/>
            <person name="Lawson D."/>
            <person name="Kodira C."/>
            <person name="Sutton G."/>
            <person name="Meyer J."/>
            <person name="Hill C.A."/>
            <person name="Birren B."/>
            <person name="Nene V."/>
            <person name="Collins F."/>
            <person name="Alarcon-Chaidez F."/>
            <person name="Wikel S."/>
            <person name="Strausberg R."/>
        </authorList>
    </citation>
    <scope>NUCLEOTIDE SEQUENCE [LARGE SCALE GENOMIC DNA]</scope>
    <source>
        <strain evidence="4">Wikel</strain>
        <strain evidence="2">Wikel colony</strain>
    </source>
</reference>
<feature type="region of interest" description="Disordered" evidence="1">
    <location>
        <begin position="1"/>
        <end position="87"/>
    </location>
</feature>
<organism>
    <name type="scientific">Ixodes scapularis</name>
    <name type="common">Black-legged tick</name>
    <name type="synonym">Deer tick</name>
    <dbReference type="NCBI Taxonomy" id="6945"/>
    <lineage>
        <taxon>Eukaryota</taxon>
        <taxon>Metazoa</taxon>
        <taxon>Ecdysozoa</taxon>
        <taxon>Arthropoda</taxon>
        <taxon>Chelicerata</taxon>
        <taxon>Arachnida</taxon>
        <taxon>Acari</taxon>
        <taxon>Parasitiformes</taxon>
        <taxon>Ixodida</taxon>
        <taxon>Ixodoidea</taxon>
        <taxon>Ixodidae</taxon>
        <taxon>Ixodinae</taxon>
        <taxon>Ixodes</taxon>
    </lineage>
</organism>
<dbReference type="PaxDb" id="6945-B7PNW3"/>
<dbReference type="HOGENOM" id="CLU_2485847_0_0_1"/>
<proteinExistence type="predicted"/>
<dbReference type="InParanoid" id="B7PNW3"/>
<dbReference type="VEuPathDB" id="VectorBase:ISCI018492"/>
<accession>B7PNW3</accession>
<reference evidence="3" key="2">
    <citation type="submission" date="2020-05" db="UniProtKB">
        <authorList>
            <consortium name="EnsemblMetazoa"/>
        </authorList>
    </citation>
    <scope>IDENTIFICATION</scope>
    <source>
        <strain evidence="3">wikel</strain>
    </source>
</reference>
<protein>
    <submittedName>
        <fullName evidence="2 3">Uncharacterized protein</fullName>
    </submittedName>
</protein>
<gene>
    <name evidence="2" type="ORF">IscW_ISCW018492</name>
</gene>
<sequence>MGRVPPVSDSVQLGTDEDPVSERGGVIANEDMESLDDGGFHAGSSGGVTHTREHTALTSGVVDLTRRVASPSDDFGRMSQPPGGRGN</sequence>
<dbReference type="EMBL" id="DS754816">
    <property type="protein sequence ID" value="EEC08285.1"/>
    <property type="molecule type" value="Genomic_DNA"/>
</dbReference>
<evidence type="ECO:0000313" key="4">
    <source>
        <dbReference type="Proteomes" id="UP000001555"/>
    </source>
</evidence>
<keyword evidence="4" id="KW-1185">Reference proteome</keyword>
<evidence type="ECO:0000313" key="2">
    <source>
        <dbReference type="EMBL" id="EEC08285.1"/>
    </source>
</evidence>
<evidence type="ECO:0000313" key="3">
    <source>
        <dbReference type="EnsemblMetazoa" id="ISCW018492-PA"/>
    </source>
</evidence>
<dbReference type="EMBL" id="ABJB011011838">
    <property type="status" value="NOT_ANNOTATED_CDS"/>
    <property type="molecule type" value="Genomic_DNA"/>
</dbReference>
<dbReference type="AlphaFoldDB" id="B7PNW3"/>
<evidence type="ECO:0000256" key="1">
    <source>
        <dbReference type="SAM" id="MobiDB-lite"/>
    </source>
</evidence>